<dbReference type="PANTHER" id="PTHR12289:SF41">
    <property type="entry name" value="FAILED AXON CONNECTIONS-RELATED"/>
    <property type="match status" value="1"/>
</dbReference>
<reference evidence="10 11" key="1">
    <citation type="submission" date="2019-04" db="EMBL/GenBank/DDBJ databases">
        <title>High contiguity whole genome sequence and gene annotation resource for two Venturia nashicola isolates.</title>
        <authorList>
            <person name="Prokchorchik M."/>
            <person name="Won K."/>
            <person name="Lee Y."/>
            <person name="Choi E.D."/>
            <person name="Segonzac C."/>
            <person name="Sohn K.H."/>
        </authorList>
    </citation>
    <scope>NUCLEOTIDE SEQUENCE [LARGE SCALE GENOMIC DNA]</scope>
    <source>
        <strain evidence="10 11">PRI2</strain>
    </source>
</reference>
<organism evidence="10 11">
    <name type="scientific">Venturia nashicola</name>
    <dbReference type="NCBI Taxonomy" id="86259"/>
    <lineage>
        <taxon>Eukaryota</taxon>
        <taxon>Fungi</taxon>
        <taxon>Dikarya</taxon>
        <taxon>Ascomycota</taxon>
        <taxon>Pezizomycotina</taxon>
        <taxon>Dothideomycetes</taxon>
        <taxon>Pleosporomycetidae</taxon>
        <taxon>Venturiales</taxon>
        <taxon>Venturiaceae</taxon>
        <taxon>Venturia</taxon>
    </lineage>
</organism>
<feature type="domain" description="Mitochondrial outer membrane transport complex Sam37/metaxin N-terminal" evidence="8">
    <location>
        <begin position="20"/>
        <end position="142"/>
    </location>
</feature>
<sequence>MRTLHIWGRLGDLPSIDPECIAALGCVIRNGSLDEWRVVTEHDPSLSPNGDFPALSDGEQRVAGYQAILGSLAAFKTTEEANFGEQEESDMISWTYFIQHRGQALLDLYLYVSSNNFWETTSPAFTKILPWYANYVIPPARRKVATSRTAHLGLRSLDLDPVKDAPGEENGTAFKSDNAATSFATQNSPEQMLNRQKSIHWLRIQSHSDTFRLHQLTSEFFEPLEKLLGNEKYLITKKDPTGLDYLALGYLSLMLYTPVPQQWLADALKTRYPKLKAYTDRMYKHTFKSTDLKWTEQLYEASPPTTSEGIRFIGQGLLGWALVWKTPISVDPSYSRPSSPEPSGLSFQTLAWSAALIGGMAFVATKMIAGTPTSDSNISIHETEYLQPTKLSDFGDAGAALAVLDQQIDLKTRERGRVGGVTIMEVDVENESGEVGRQVVVSK</sequence>
<dbReference type="AlphaFoldDB" id="A0A4Z1P5B7"/>
<protein>
    <submittedName>
        <fullName evidence="10">Mitochondrial outer membrane translocase complex Tom37/Metaxin</fullName>
    </submittedName>
</protein>
<gene>
    <name evidence="10" type="ORF">E6O75_ATG02022</name>
</gene>
<evidence type="ECO:0000256" key="4">
    <source>
        <dbReference type="ARBA" id="ARBA00022787"/>
    </source>
</evidence>
<dbReference type="Pfam" id="PF17171">
    <property type="entry name" value="GST_C_6"/>
    <property type="match status" value="1"/>
</dbReference>
<dbReference type="Proteomes" id="UP000298493">
    <property type="component" value="Unassembled WGS sequence"/>
</dbReference>
<evidence type="ECO:0000259" key="8">
    <source>
        <dbReference type="Pfam" id="PF10568"/>
    </source>
</evidence>
<evidence type="ECO:0000256" key="3">
    <source>
        <dbReference type="ARBA" id="ARBA00022448"/>
    </source>
</evidence>
<name>A0A4Z1P5B7_9PEZI</name>
<evidence type="ECO:0000313" key="10">
    <source>
        <dbReference type="EMBL" id="TID22848.1"/>
    </source>
</evidence>
<dbReference type="STRING" id="86259.A0A4Z1P5B7"/>
<evidence type="ECO:0000256" key="5">
    <source>
        <dbReference type="ARBA" id="ARBA00022927"/>
    </source>
</evidence>
<proteinExistence type="inferred from homology"/>
<comment type="similarity">
    <text evidence="2">Belongs to the metaxin family.</text>
</comment>
<keyword evidence="7" id="KW-0472">Membrane</keyword>
<dbReference type="EMBL" id="SNSC02000007">
    <property type="protein sequence ID" value="TID22848.1"/>
    <property type="molecule type" value="Genomic_DNA"/>
</dbReference>
<evidence type="ECO:0000313" key="11">
    <source>
        <dbReference type="Proteomes" id="UP000298493"/>
    </source>
</evidence>
<dbReference type="PANTHER" id="PTHR12289">
    <property type="entry name" value="METAXIN RELATED"/>
    <property type="match status" value="1"/>
</dbReference>
<comment type="subcellular location">
    <subcellularLocation>
        <location evidence="1">Mitochondrion outer membrane</location>
    </subcellularLocation>
</comment>
<dbReference type="GO" id="GO:0001401">
    <property type="term" value="C:SAM complex"/>
    <property type="evidence" value="ECO:0007669"/>
    <property type="project" value="InterPro"/>
</dbReference>
<keyword evidence="11" id="KW-1185">Reference proteome</keyword>
<dbReference type="InterPro" id="IPR033468">
    <property type="entry name" value="Metaxin_GST"/>
</dbReference>
<evidence type="ECO:0000256" key="1">
    <source>
        <dbReference type="ARBA" id="ARBA00004294"/>
    </source>
</evidence>
<evidence type="ECO:0000256" key="2">
    <source>
        <dbReference type="ARBA" id="ARBA00009170"/>
    </source>
</evidence>
<keyword evidence="4" id="KW-1000">Mitochondrion outer membrane</keyword>
<keyword evidence="5" id="KW-0653">Protein transport</keyword>
<dbReference type="InterPro" id="IPR050931">
    <property type="entry name" value="Mito_Protein_Transport_Metaxin"/>
</dbReference>
<dbReference type="InterPro" id="IPR036282">
    <property type="entry name" value="Glutathione-S-Trfase_C_sf"/>
</dbReference>
<dbReference type="Pfam" id="PF10568">
    <property type="entry name" value="Tom37"/>
    <property type="match status" value="1"/>
</dbReference>
<evidence type="ECO:0000256" key="7">
    <source>
        <dbReference type="ARBA" id="ARBA00023136"/>
    </source>
</evidence>
<evidence type="ECO:0000256" key="6">
    <source>
        <dbReference type="ARBA" id="ARBA00023128"/>
    </source>
</evidence>
<accession>A0A4Z1P5B7</accession>
<dbReference type="SUPFAM" id="SSF47616">
    <property type="entry name" value="GST C-terminal domain-like"/>
    <property type="match status" value="1"/>
</dbReference>
<dbReference type="InterPro" id="IPR019564">
    <property type="entry name" value="Sam37/metaxin_N"/>
</dbReference>
<evidence type="ECO:0000259" key="9">
    <source>
        <dbReference type="Pfam" id="PF17171"/>
    </source>
</evidence>
<keyword evidence="3" id="KW-0813">Transport</keyword>
<keyword evidence="6" id="KW-0496">Mitochondrion</keyword>
<dbReference type="GO" id="GO:0015031">
    <property type="term" value="P:protein transport"/>
    <property type="evidence" value="ECO:0007669"/>
    <property type="project" value="UniProtKB-KW"/>
</dbReference>
<dbReference type="GO" id="GO:0007005">
    <property type="term" value="P:mitochondrion organization"/>
    <property type="evidence" value="ECO:0007669"/>
    <property type="project" value="TreeGrafter"/>
</dbReference>
<feature type="domain" description="Metaxin glutathione S-transferase" evidence="9">
    <location>
        <begin position="221"/>
        <end position="282"/>
    </location>
</feature>
<comment type="caution">
    <text evidence="10">The sequence shown here is derived from an EMBL/GenBank/DDBJ whole genome shotgun (WGS) entry which is preliminary data.</text>
</comment>